<name>A0A517ZKK3_9PLAN</name>
<accession>A0A517ZKK3</accession>
<sequence>MIDESDIRPHYSAEVQLFLEANGQSWRLAKVGPGRIVPRDKIELEAGPAEILMIVDGHERRWSVYLVDGIVPFDTEARTVAR</sequence>
<dbReference type="RefSeq" id="WP_145375020.1">
    <property type="nucleotide sequence ID" value="NZ_CP036276.1"/>
</dbReference>
<protein>
    <submittedName>
        <fullName evidence="1">Uncharacterized protein</fullName>
    </submittedName>
</protein>
<keyword evidence="2" id="KW-1185">Reference proteome</keyword>
<dbReference type="Proteomes" id="UP000319383">
    <property type="component" value="Chromosome"/>
</dbReference>
<proteinExistence type="predicted"/>
<dbReference type="AlphaFoldDB" id="A0A517ZKK3"/>
<gene>
    <name evidence="1" type="ORF">Mal52_14910</name>
</gene>
<dbReference type="KEGG" id="sdyn:Mal52_14910"/>
<reference evidence="1 2" key="1">
    <citation type="submission" date="2019-02" db="EMBL/GenBank/DDBJ databases">
        <title>Deep-cultivation of Planctomycetes and their phenomic and genomic characterization uncovers novel biology.</title>
        <authorList>
            <person name="Wiegand S."/>
            <person name="Jogler M."/>
            <person name="Boedeker C."/>
            <person name="Pinto D."/>
            <person name="Vollmers J."/>
            <person name="Rivas-Marin E."/>
            <person name="Kohn T."/>
            <person name="Peeters S.H."/>
            <person name="Heuer A."/>
            <person name="Rast P."/>
            <person name="Oberbeckmann S."/>
            <person name="Bunk B."/>
            <person name="Jeske O."/>
            <person name="Meyerdierks A."/>
            <person name="Storesund J.E."/>
            <person name="Kallscheuer N."/>
            <person name="Luecker S."/>
            <person name="Lage O.M."/>
            <person name="Pohl T."/>
            <person name="Merkel B.J."/>
            <person name="Hornburger P."/>
            <person name="Mueller R.-W."/>
            <person name="Bruemmer F."/>
            <person name="Labrenz M."/>
            <person name="Spormann A.M."/>
            <person name="Op den Camp H."/>
            <person name="Overmann J."/>
            <person name="Amann R."/>
            <person name="Jetten M.S.M."/>
            <person name="Mascher T."/>
            <person name="Medema M.H."/>
            <person name="Devos D.P."/>
            <person name="Kaster A.-K."/>
            <person name="Ovreas L."/>
            <person name="Rohde M."/>
            <person name="Galperin M.Y."/>
            <person name="Jogler C."/>
        </authorList>
    </citation>
    <scope>NUCLEOTIDE SEQUENCE [LARGE SCALE GENOMIC DNA]</scope>
    <source>
        <strain evidence="1 2">Mal52</strain>
    </source>
</reference>
<dbReference type="EMBL" id="CP036276">
    <property type="protein sequence ID" value="QDU43020.1"/>
    <property type="molecule type" value="Genomic_DNA"/>
</dbReference>
<evidence type="ECO:0000313" key="2">
    <source>
        <dbReference type="Proteomes" id="UP000319383"/>
    </source>
</evidence>
<evidence type="ECO:0000313" key="1">
    <source>
        <dbReference type="EMBL" id="QDU43020.1"/>
    </source>
</evidence>
<organism evidence="1 2">
    <name type="scientific">Symmachiella dynata</name>
    <dbReference type="NCBI Taxonomy" id="2527995"/>
    <lineage>
        <taxon>Bacteria</taxon>
        <taxon>Pseudomonadati</taxon>
        <taxon>Planctomycetota</taxon>
        <taxon>Planctomycetia</taxon>
        <taxon>Planctomycetales</taxon>
        <taxon>Planctomycetaceae</taxon>
        <taxon>Symmachiella</taxon>
    </lineage>
</organism>